<dbReference type="EMBL" id="QBMC01000084">
    <property type="protein sequence ID" value="PZO16074.1"/>
    <property type="molecule type" value="Genomic_DNA"/>
</dbReference>
<dbReference type="GO" id="GO:0003697">
    <property type="term" value="F:single-stranded DNA binding"/>
    <property type="evidence" value="ECO:0007669"/>
    <property type="project" value="InterPro"/>
</dbReference>
<gene>
    <name evidence="3" type="ORF">DCF25_12810</name>
</gene>
<protein>
    <submittedName>
        <fullName evidence="3">Single-stranded DNA-binding protein</fullName>
    </submittedName>
</protein>
<evidence type="ECO:0000256" key="1">
    <source>
        <dbReference type="ARBA" id="ARBA00023125"/>
    </source>
</evidence>
<reference evidence="4" key="1">
    <citation type="submission" date="2018-04" db="EMBL/GenBank/DDBJ databases">
        <authorList>
            <person name="Cornet L."/>
        </authorList>
    </citation>
    <scope>NUCLEOTIDE SEQUENCE [LARGE SCALE GENOMIC DNA]</scope>
</reference>
<keyword evidence="1 2" id="KW-0238">DNA-binding</keyword>
<dbReference type="SUPFAM" id="SSF50249">
    <property type="entry name" value="Nucleic acid-binding proteins"/>
    <property type="match status" value="1"/>
</dbReference>
<evidence type="ECO:0000256" key="2">
    <source>
        <dbReference type="PROSITE-ProRule" id="PRU00252"/>
    </source>
</evidence>
<dbReference type="CDD" id="cd04496">
    <property type="entry name" value="SSB_OBF"/>
    <property type="match status" value="1"/>
</dbReference>
<evidence type="ECO:0000313" key="3">
    <source>
        <dbReference type="EMBL" id="PZO16074.1"/>
    </source>
</evidence>
<reference evidence="3 4" key="2">
    <citation type="submission" date="2018-06" db="EMBL/GenBank/DDBJ databases">
        <title>Metagenomic assembly of (sub)arctic Cyanobacteria and their associated microbiome from non-axenic cultures.</title>
        <authorList>
            <person name="Baurain D."/>
        </authorList>
    </citation>
    <scope>NUCLEOTIDE SEQUENCE [LARGE SCALE GENOMIC DNA]</scope>
    <source>
        <strain evidence="3">ULC129bin1</strain>
    </source>
</reference>
<dbReference type="Gene3D" id="2.40.50.140">
    <property type="entry name" value="Nucleic acid-binding proteins"/>
    <property type="match status" value="1"/>
</dbReference>
<dbReference type="Proteomes" id="UP000249354">
    <property type="component" value="Unassembled WGS sequence"/>
</dbReference>
<sequence>MNNCILMAEIVEAPQLRYTADNQTPIAEFVVKFPGLREGDAVGQMKVIGWGNLAQEIQERYKVGERVLLEGRLGMNTLERPEGFKEKRAEITVQRVTLINELQSASMADPTPMPAGTFVGGNSAPASTPSAAAAPAAPAAPAAAAAEYDDIPF</sequence>
<dbReference type="AlphaFoldDB" id="A0A2W4U7N6"/>
<comment type="caution">
    <text evidence="3">The sequence shown here is derived from an EMBL/GenBank/DDBJ whole genome shotgun (WGS) entry which is preliminary data.</text>
</comment>
<dbReference type="InterPro" id="IPR000424">
    <property type="entry name" value="Primosome_PriB/ssb"/>
</dbReference>
<organism evidence="3 4">
    <name type="scientific">Leptolyngbya foveolarum</name>
    <dbReference type="NCBI Taxonomy" id="47253"/>
    <lineage>
        <taxon>Bacteria</taxon>
        <taxon>Bacillati</taxon>
        <taxon>Cyanobacteriota</taxon>
        <taxon>Cyanophyceae</taxon>
        <taxon>Leptolyngbyales</taxon>
        <taxon>Leptolyngbyaceae</taxon>
        <taxon>Leptolyngbya group</taxon>
        <taxon>Leptolyngbya</taxon>
    </lineage>
</organism>
<name>A0A2W4U7N6_9CYAN</name>
<evidence type="ECO:0000313" key="4">
    <source>
        <dbReference type="Proteomes" id="UP000249354"/>
    </source>
</evidence>
<dbReference type="PROSITE" id="PS50935">
    <property type="entry name" value="SSB"/>
    <property type="match status" value="1"/>
</dbReference>
<dbReference type="Pfam" id="PF00436">
    <property type="entry name" value="SSB"/>
    <property type="match status" value="1"/>
</dbReference>
<accession>A0A2W4U7N6</accession>
<proteinExistence type="predicted"/>
<dbReference type="InterPro" id="IPR012340">
    <property type="entry name" value="NA-bd_OB-fold"/>
</dbReference>